<reference evidence="1 2" key="1">
    <citation type="submission" date="2021-12" db="EMBL/GenBank/DDBJ databases">
        <title>Genome sequence of Kibdelosporangium philippinense ATCC 49844.</title>
        <authorList>
            <person name="Fedorov E.A."/>
            <person name="Omeragic M."/>
            <person name="Shalygina K.F."/>
            <person name="Maclea K.S."/>
        </authorList>
    </citation>
    <scope>NUCLEOTIDE SEQUENCE [LARGE SCALE GENOMIC DNA]</scope>
    <source>
        <strain evidence="1 2">ATCC 49844</strain>
    </source>
</reference>
<organism evidence="1 2">
    <name type="scientific">Kibdelosporangium philippinense</name>
    <dbReference type="NCBI Taxonomy" id="211113"/>
    <lineage>
        <taxon>Bacteria</taxon>
        <taxon>Bacillati</taxon>
        <taxon>Actinomycetota</taxon>
        <taxon>Actinomycetes</taxon>
        <taxon>Pseudonocardiales</taxon>
        <taxon>Pseudonocardiaceae</taxon>
        <taxon>Kibdelosporangium</taxon>
    </lineage>
</organism>
<gene>
    <name evidence="1" type="ORF">LWC34_08965</name>
</gene>
<keyword evidence="2" id="KW-1185">Reference proteome</keyword>
<dbReference type="PANTHER" id="PTHR35807:SF1">
    <property type="entry name" value="TRANSCRIPTIONAL REGULATOR REDD"/>
    <property type="match status" value="1"/>
</dbReference>
<evidence type="ECO:0000313" key="2">
    <source>
        <dbReference type="Proteomes" id="UP001521150"/>
    </source>
</evidence>
<evidence type="ECO:0000313" key="1">
    <source>
        <dbReference type="EMBL" id="MCE7002958.1"/>
    </source>
</evidence>
<dbReference type="EMBL" id="JAJVCN010000001">
    <property type="protein sequence ID" value="MCE7002958.1"/>
    <property type="molecule type" value="Genomic_DNA"/>
</dbReference>
<dbReference type="RefSeq" id="WP_233724532.1">
    <property type="nucleotide sequence ID" value="NZ_JAJVCN010000001.1"/>
</dbReference>
<comment type="caution">
    <text evidence="1">The sequence shown here is derived from an EMBL/GenBank/DDBJ whole genome shotgun (WGS) entry which is preliminary data.</text>
</comment>
<dbReference type="InterPro" id="IPR016032">
    <property type="entry name" value="Sig_transdc_resp-reg_C-effctor"/>
</dbReference>
<accession>A0ABS8Z8S6</accession>
<evidence type="ECO:0008006" key="3">
    <source>
        <dbReference type="Google" id="ProtNLM"/>
    </source>
</evidence>
<dbReference type="PANTHER" id="PTHR35807">
    <property type="entry name" value="TRANSCRIPTIONAL REGULATOR REDD-RELATED"/>
    <property type="match status" value="1"/>
</dbReference>
<dbReference type="Gene3D" id="1.10.10.10">
    <property type="entry name" value="Winged helix-like DNA-binding domain superfamily/Winged helix DNA-binding domain"/>
    <property type="match status" value="1"/>
</dbReference>
<dbReference type="Proteomes" id="UP001521150">
    <property type="component" value="Unassembled WGS sequence"/>
</dbReference>
<proteinExistence type="predicted"/>
<dbReference type="SUPFAM" id="SSF46894">
    <property type="entry name" value="C-terminal effector domain of the bipartite response regulators"/>
    <property type="match status" value="1"/>
</dbReference>
<protein>
    <recommendedName>
        <fullName evidence="3">OmpR/PhoB-type domain-containing protein</fullName>
    </recommendedName>
</protein>
<dbReference type="InterPro" id="IPR036388">
    <property type="entry name" value="WH-like_DNA-bd_sf"/>
</dbReference>
<name>A0ABS8Z8S6_9PSEU</name>
<sequence length="183" mass="19811">MTELVLLSRVEFRGRQINGARLIGLLAMLARDLRTGCGLVRLVDGLWRDKRPENPINAVQVLVSRARSQLGPGVIVNTSTGYRLALSETDVDVSVVVSSASDAARHSRNGDHATALMHAKVGLAFWAEPPSIEPGEDALSVLRAERADTYQSLIRIHALSLSPEPLRRSALGAVSFGRRPSAR</sequence>
<dbReference type="InterPro" id="IPR051677">
    <property type="entry name" value="AfsR-DnrI-RedD_regulator"/>
</dbReference>